<evidence type="ECO:0000256" key="5">
    <source>
        <dbReference type="ARBA" id="ARBA00023004"/>
    </source>
</evidence>
<keyword evidence="4 8" id="KW-0560">Oxidoreductase</keyword>
<dbReference type="RefSeq" id="WP_011134359.1">
    <property type="nucleotide sequence ID" value="NZ_CP024028.1"/>
</dbReference>
<dbReference type="GO" id="GO:0006790">
    <property type="term" value="P:sulfur compound metabolic process"/>
    <property type="evidence" value="ECO:0007669"/>
    <property type="project" value="TreeGrafter"/>
</dbReference>
<keyword evidence="5" id="KW-0408">Iron</keyword>
<dbReference type="PANTHER" id="PTHR30468">
    <property type="entry name" value="ALPHA-KETOGLUTARATE-DEPENDENT SULFONATE DIOXYGENASE"/>
    <property type="match status" value="1"/>
</dbReference>
<dbReference type="InterPro" id="IPR051323">
    <property type="entry name" value="AtsK-like"/>
</dbReference>
<dbReference type="GO" id="GO:0046872">
    <property type="term" value="F:metal ion binding"/>
    <property type="evidence" value="ECO:0007669"/>
    <property type="project" value="UniProtKB-KW"/>
</dbReference>
<evidence type="ECO:0000256" key="1">
    <source>
        <dbReference type="ARBA" id="ARBA00005896"/>
    </source>
</evidence>
<dbReference type="Proteomes" id="UP000275777">
    <property type="component" value="Chromosome"/>
</dbReference>
<comment type="similarity">
    <text evidence="1">Belongs to the TfdA dioxygenase family.</text>
</comment>
<evidence type="ECO:0000259" key="6">
    <source>
        <dbReference type="Pfam" id="PF02668"/>
    </source>
</evidence>
<dbReference type="Gene3D" id="3.60.130.10">
    <property type="entry name" value="Clavaminate synthase-like"/>
    <property type="match status" value="1"/>
</dbReference>
<dbReference type="Proteomes" id="UP000196342">
    <property type="component" value="Unassembled WGS sequence"/>
</dbReference>
<evidence type="ECO:0000256" key="3">
    <source>
        <dbReference type="ARBA" id="ARBA00022964"/>
    </source>
</evidence>
<keyword evidence="9" id="KW-1185">Reference proteome</keyword>
<protein>
    <submittedName>
        <fullName evidence="8">Alpha-ketoglutarate-dependent taurine dioxygenase</fullName>
        <ecNumber evidence="8">1.14.11.17</ecNumber>
    </submittedName>
    <submittedName>
        <fullName evidence="7">TauD/TfdA family dioxygenase</fullName>
    </submittedName>
</protein>
<evidence type="ECO:0000313" key="9">
    <source>
        <dbReference type="Proteomes" id="UP000196342"/>
    </source>
</evidence>
<feature type="domain" description="TauD/TfdA-like" evidence="6">
    <location>
        <begin position="3"/>
        <end position="274"/>
    </location>
</feature>
<dbReference type="GO" id="GO:0005737">
    <property type="term" value="C:cytoplasm"/>
    <property type="evidence" value="ECO:0007669"/>
    <property type="project" value="TreeGrafter"/>
</dbReference>
<dbReference type="GO" id="GO:0000908">
    <property type="term" value="F:taurine dioxygenase activity"/>
    <property type="evidence" value="ECO:0007669"/>
    <property type="project" value="UniProtKB-EC"/>
</dbReference>
<dbReference type="Pfam" id="PF02668">
    <property type="entry name" value="TauD"/>
    <property type="match status" value="1"/>
</dbReference>
<evidence type="ECO:0000256" key="4">
    <source>
        <dbReference type="ARBA" id="ARBA00023002"/>
    </source>
</evidence>
<dbReference type="EMBL" id="LR134182">
    <property type="protein sequence ID" value="VEB40709.1"/>
    <property type="molecule type" value="Genomic_DNA"/>
</dbReference>
<sequence length="280" mass="31776">MRFNPLFPTIGTELTGVTFNDILSDALFPELDHALRQHQLLVIRGLQLTPEQQLLLARKFGHPIPFVMSRYHHPDHPELMISSNEVKDGKPLGVARVGNFWHQDSSFTQDPAAYTMLYGINIPPRSGDTLFASAIDLYRRLPEEWKRRIAGLQARHTVSKRFRIRAEHVGLSIAELNEVIAQEHPTVLHPLVQIDQDSGQPYLYASKEYVDEVLGLDRASSDEFLDLIDRLTQDPAHVYVHRWQPGDLLIWKTRTALHAATAVEPGLSRTVHRASIEAPV</sequence>
<dbReference type="PANTHER" id="PTHR30468:SF1">
    <property type="entry name" value="ALPHA-KETOGLUTARATE-DEPENDENT SULFONATE DIOXYGENASE"/>
    <property type="match status" value="1"/>
</dbReference>
<reference evidence="8 10" key="2">
    <citation type="submission" date="2018-12" db="EMBL/GenBank/DDBJ databases">
        <authorList>
            <consortium name="Pathogen Informatics"/>
        </authorList>
    </citation>
    <scope>NUCLEOTIDE SEQUENCE [LARGE SCALE GENOMIC DNA]</scope>
    <source>
        <strain evidence="8 10">NCTC9695</strain>
    </source>
</reference>
<dbReference type="SUPFAM" id="SSF51197">
    <property type="entry name" value="Clavaminate synthase-like"/>
    <property type="match status" value="1"/>
</dbReference>
<reference evidence="7 9" key="1">
    <citation type="submission" date="2017-05" db="EMBL/GenBank/DDBJ databases">
        <title>Chromobacterium violaceum GHPS1 isolated from Hydrocarbon polluted soil in French Guiana display an awesome secondary metabolite arsenal and a battery of drug and heavy-metal-resistance and detoxification of xenobiotics proteins.</title>
        <authorList>
            <person name="Belbahri L."/>
        </authorList>
    </citation>
    <scope>NUCLEOTIDE SEQUENCE [LARGE SCALE GENOMIC DNA]</scope>
    <source>
        <strain evidence="7 9">GHPS1</strain>
    </source>
</reference>
<proteinExistence type="inferred from homology"/>
<keyword evidence="3 7" id="KW-0223">Dioxygenase</keyword>
<dbReference type="EMBL" id="NHOO01000001">
    <property type="protein sequence ID" value="OVE50470.1"/>
    <property type="molecule type" value="Genomic_DNA"/>
</dbReference>
<dbReference type="InterPro" id="IPR042098">
    <property type="entry name" value="TauD-like_sf"/>
</dbReference>
<evidence type="ECO:0000313" key="8">
    <source>
        <dbReference type="EMBL" id="VEB40709.1"/>
    </source>
</evidence>
<keyword evidence="2" id="KW-0479">Metal-binding</keyword>
<evidence type="ECO:0000313" key="7">
    <source>
        <dbReference type="EMBL" id="OVE50470.1"/>
    </source>
</evidence>
<evidence type="ECO:0000256" key="2">
    <source>
        <dbReference type="ARBA" id="ARBA00022723"/>
    </source>
</evidence>
<dbReference type="OMA" id="HMVRIIP"/>
<dbReference type="AlphaFoldDB" id="A0A202BGE4"/>
<name>A0A202BGE4_CHRVL</name>
<organism evidence="7 9">
    <name type="scientific">Chromobacterium violaceum</name>
    <dbReference type="NCBI Taxonomy" id="536"/>
    <lineage>
        <taxon>Bacteria</taxon>
        <taxon>Pseudomonadati</taxon>
        <taxon>Pseudomonadota</taxon>
        <taxon>Betaproteobacteria</taxon>
        <taxon>Neisseriales</taxon>
        <taxon>Chromobacteriaceae</taxon>
        <taxon>Chromobacterium</taxon>
    </lineage>
</organism>
<dbReference type="InterPro" id="IPR003819">
    <property type="entry name" value="TauD/TfdA-like"/>
</dbReference>
<dbReference type="EC" id="1.14.11.17" evidence="8"/>
<dbReference type="GeneID" id="66365297"/>
<evidence type="ECO:0000313" key="10">
    <source>
        <dbReference type="Proteomes" id="UP000275777"/>
    </source>
</evidence>
<accession>A0A202BGE4</accession>
<gene>
    <name evidence="8" type="primary">tauD_1</name>
    <name evidence="7" type="ORF">CBW21_00310</name>
    <name evidence="8" type="ORF">NCTC9695_01111</name>
</gene>